<organism evidence="5 6">
    <name type="scientific">Paenibacillus polysaccharolyticus</name>
    <dbReference type="NCBI Taxonomy" id="582692"/>
    <lineage>
        <taxon>Bacteria</taxon>
        <taxon>Bacillati</taxon>
        <taxon>Bacillota</taxon>
        <taxon>Bacilli</taxon>
        <taxon>Bacillales</taxon>
        <taxon>Paenibacillaceae</taxon>
        <taxon>Paenibacillus</taxon>
    </lineage>
</organism>
<dbReference type="RefSeq" id="WP_090922161.1">
    <property type="nucleotide sequence ID" value="NZ_FMVM01000011.1"/>
</dbReference>
<dbReference type="PROSITE" id="PS51462">
    <property type="entry name" value="NUDIX"/>
    <property type="match status" value="1"/>
</dbReference>
<dbReference type="InterPro" id="IPR020084">
    <property type="entry name" value="NUDIX_hydrolase_CS"/>
</dbReference>
<dbReference type="InterPro" id="IPR000086">
    <property type="entry name" value="NUDIX_hydrolase_dom"/>
</dbReference>
<keyword evidence="6" id="KW-1185">Reference proteome</keyword>
<evidence type="ECO:0000259" key="4">
    <source>
        <dbReference type="PROSITE" id="PS51462"/>
    </source>
</evidence>
<comment type="similarity">
    <text evidence="1 3">Belongs to the Nudix hydrolase family.</text>
</comment>
<dbReference type="EMBL" id="FMVM01000011">
    <property type="protein sequence ID" value="SCY89885.1"/>
    <property type="molecule type" value="Genomic_DNA"/>
</dbReference>
<reference evidence="6" key="1">
    <citation type="submission" date="2016-10" db="EMBL/GenBank/DDBJ databases">
        <authorList>
            <person name="Varghese N."/>
            <person name="Submissions S."/>
        </authorList>
    </citation>
    <scope>NUCLEOTIDE SEQUENCE [LARGE SCALE GENOMIC DNA]</scope>
    <source>
        <strain evidence="6">BL9</strain>
    </source>
</reference>
<evidence type="ECO:0000313" key="5">
    <source>
        <dbReference type="EMBL" id="SCY89885.1"/>
    </source>
</evidence>
<dbReference type="SUPFAM" id="SSF55811">
    <property type="entry name" value="Nudix"/>
    <property type="match status" value="1"/>
</dbReference>
<dbReference type="InterPro" id="IPR015797">
    <property type="entry name" value="NUDIX_hydrolase-like_dom_sf"/>
</dbReference>
<name>A0A1G5JND2_9BACL</name>
<proteinExistence type="inferred from homology"/>
<dbReference type="Gene3D" id="3.90.79.10">
    <property type="entry name" value="Nucleoside Triphosphate Pyrophosphohydrolase"/>
    <property type="match status" value="1"/>
</dbReference>
<dbReference type="PROSITE" id="PS00893">
    <property type="entry name" value="NUDIX_BOX"/>
    <property type="match status" value="1"/>
</dbReference>
<dbReference type="PANTHER" id="PTHR43736:SF1">
    <property type="entry name" value="DIHYDRONEOPTERIN TRIPHOSPHATE DIPHOSPHATASE"/>
    <property type="match status" value="1"/>
</dbReference>
<evidence type="ECO:0000256" key="3">
    <source>
        <dbReference type="RuleBase" id="RU003476"/>
    </source>
</evidence>
<gene>
    <name evidence="5" type="ORF">SAMN05720606_111210</name>
</gene>
<dbReference type="PRINTS" id="PR00502">
    <property type="entry name" value="NUDIXFAMILY"/>
</dbReference>
<sequence length="147" mass="17013">MNTHTHVGVYGLAVWEQFYLLIQKARGPYYGKWDLPGGRMEFGESPETALKREFDEETGIIPLQWSIRSSQSVVVNWEYRGEPEEVHHIGILYDVIIGQNNNPLEQIKRNPDGEDSLGAAWFTLEQVKDLQLTPFAQYMMNLSQKER</sequence>
<feature type="domain" description="Nudix hydrolase" evidence="4">
    <location>
        <begin position="2"/>
        <end position="146"/>
    </location>
</feature>
<keyword evidence="2 3" id="KW-0378">Hydrolase</keyword>
<dbReference type="PANTHER" id="PTHR43736">
    <property type="entry name" value="ADP-RIBOSE PYROPHOSPHATASE"/>
    <property type="match status" value="1"/>
</dbReference>
<evidence type="ECO:0000256" key="2">
    <source>
        <dbReference type="ARBA" id="ARBA00022801"/>
    </source>
</evidence>
<dbReference type="AlphaFoldDB" id="A0A1G5JND2"/>
<evidence type="ECO:0000256" key="1">
    <source>
        <dbReference type="ARBA" id="ARBA00005582"/>
    </source>
</evidence>
<dbReference type="STRING" id="582692.SAMN05720606_111210"/>
<dbReference type="Proteomes" id="UP000198538">
    <property type="component" value="Unassembled WGS sequence"/>
</dbReference>
<accession>A0A1G5JND2</accession>
<dbReference type="InterPro" id="IPR020476">
    <property type="entry name" value="Nudix_hydrolase"/>
</dbReference>
<dbReference type="Pfam" id="PF00293">
    <property type="entry name" value="NUDIX"/>
    <property type="match status" value="1"/>
</dbReference>
<protein>
    <submittedName>
        <fullName evidence="5">ADP-ribose pyrophosphatase YjhB, NUDIX family</fullName>
    </submittedName>
</protein>
<evidence type="ECO:0000313" key="6">
    <source>
        <dbReference type="Proteomes" id="UP000198538"/>
    </source>
</evidence>
<dbReference type="GO" id="GO:0016787">
    <property type="term" value="F:hydrolase activity"/>
    <property type="evidence" value="ECO:0007669"/>
    <property type="project" value="UniProtKB-KW"/>
</dbReference>